<dbReference type="InterPro" id="IPR018940">
    <property type="entry name" value="EF-1_beta_acid_region_euk"/>
</dbReference>
<sequence length="1357" mass="148992">MSLVLSQQQAEGLPAGIQTAAESDSDSGMGSPAEEMVTESTNTREESPDSDEDENITVHRKPRRKALSDSEDEQEVADSSVDMAEALVLSASSGEEMETRDAEEDEEKKKGTQKSKRIALAPIDSEESDVEPEEDGKVREQQQEEARKEVKPMKEGKKRDKSQRHREKKERRSKAVEKLKKKERFSETDESTPPPQALNDSGCLLGDTDLFDAGLDDEDEEEESLDAIRAAVTQKVKKHKETLLNEEEGDEDEEVSKKPQRAERKAARASKEAMKQLHSESQRLIRESTHGLPYHVPEPKTIDQFFKKRVRPEGPAMALLKSAKYSAIILEATPAPPPPPANPPTEPPVPQQPSAQQDSSPSLDLSSTHIQTLPQPAATSSPQQESLSQAREQPETLDPNQESGPMLYLSESLQDSMTVDGAEVKAASSPEEEISAAPVEQSQTVALPDSQAQRVEAGAGPSDPPVAPQSEDPDPAGVEPVAQGPAKPKKDKLARLRELGLEPPPVAKLCADDGSFVHLEPPQPNLGVEALKERFLRHVQPLLRPQGERTMQLTIVCKDSAPSGQEELHTESVTVTVKEGEEQLVVTKPGEKLLTLKQRLQQAMALRRQEERARKAALHRLDNEDCEEEEEEEMTDESEGEEGVEDLLGGEEEEEQHEDEAEEEEGSAVAQTIRSPSPVALNGPSPLPDLLNTDGTLMLFAGNSCSRTGDGVRRAGPLGQDSSSKMEEDDSLSLAKDNSHNSSFELAGSMITSYQPVNHQRSTGRGALNSSMFRSPSPCFFRPSFHGSASKSSGKLSEPSLSLPVEDSQDLYGPSSPGTDSGPLVGAAPGPGLGGDSQGHFSLEDDTHSQLLDADGFLNVGPRPGAPQSHKRQLILDSLDENAMDANMGELLGLCSGVFGTAERASGKAGRLGATQEDELLGLCSGAFPTTQAGEEQTETEDKKEEGQEEDTKMDELLGLCSGKFPSPDVSPLRPISSPAHMASTGQDSKKKPEEEAEEEEEDCEFRLLSDVESEQEDDNEDGEEDEAGDAEEEDDNEVEEEEMQPLFASHRVKKKKKMHIADYLESEAELSGSDDGSDDEEGDGESEYEEEEALDELPSDEELQDQVNKIHMKQVLDDDKRRLRLYQERYLADGDLHSDGPGRARRFRWKNIDDNFDMNRTGVEGEEEEEEDIVDQTEVQRRKDRLEREQWLREQSELKAKKGEDLDADDEKIGEEDSHFMKLAKKLTAKTLQRKEPPVVPQPEKKTAAVNPFQRPTQPSQVRRGSLLSQPRSVLQKLAMISEGNPLAPRNSRGFLFQTLSPEKSVPTSDAPQKQVKRRGPVEAVNPAAKRACRAGNNPSGQATGPQRSIFSFLEN</sequence>
<proteinExistence type="predicted"/>
<feature type="region of interest" description="Disordered" evidence="4">
    <location>
        <begin position="930"/>
        <end position="1105"/>
    </location>
</feature>
<protein>
    <submittedName>
        <fullName evidence="6">Claspin</fullName>
    </submittedName>
</protein>
<evidence type="ECO:0000259" key="5">
    <source>
        <dbReference type="SMART" id="SM01182"/>
    </source>
</evidence>
<evidence type="ECO:0000256" key="3">
    <source>
        <dbReference type="ARBA" id="ARBA00023242"/>
    </source>
</evidence>
<feature type="region of interest" description="Disordered" evidence="4">
    <location>
        <begin position="330"/>
        <end position="492"/>
    </location>
</feature>
<feature type="compositionally biased region" description="Basic and acidic residues" evidence="4">
    <location>
        <begin position="135"/>
        <end position="158"/>
    </location>
</feature>
<feature type="compositionally biased region" description="Polar residues" evidence="4">
    <location>
        <begin position="1301"/>
        <end position="1313"/>
    </location>
</feature>
<feature type="compositionally biased region" description="Polar residues" evidence="4">
    <location>
        <begin position="368"/>
        <end position="391"/>
    </location>
</feature>
<feature type="compositionally biased region" description="Low complexity" evidence="4">
    <location>
        <begin position="352"/>
        <end position="367"/>
    </location>
</feature>
<feature type="domain" description="Elongation factor 1 beta central acidic region eukaryote" evidence="5">
    <location>
        <begin position="1077"/>
        <end position="1102"/>
    </location>
</feature>
<reference evidence="6" key="2">
    <citation type="submission" date="2025-08" db="UniProtKB">
        <authorList>
            <consortium name="Ensembl"/>
        </authorList>
    </citation>
    <scope>IDENTIFICATION</scope>
</reference>
<feature type="compositionally biased region" description="Basic and acidic residues" evidence="4">
    <location>
        <begin position="940"/>
        <end position="956"/>
    </location>
</feature>
<feature type="domain" description="Elongation factor 1 beta central acidic region eukaryote" evidence="5">
    <location>
        <begin position="210"/>
        <end position="237"/>
    </location>
</feature>
<feature type="compositionally biased region" description="Acidic residues" evidence="4">
    <location>
        <begin position="244"/>
        <end position="254"/>
    </location>
</feature>
<feature type="compositionally biased region" description="Basic residues" evidence="4">
    <location>
        <begin position="159"/>
        <end position="172"/>
    </location>
</feature>
<feature type="compositionally biased region" description="Acidic residues" evidence="4">
    <location>
        <begin position="124"/>
        <end position="134"/>
    </location>
</feature>
<feature type="domain" description="Elongation factor 1 beta central acidic region eukaryote" evidence="5">
    <location>
        <begin position="243"/>
        <end position="272"/>
    </location>
</feature>
<reference evidence="6" key="1">
    <citation type="submission" date="2019-06" db="EMBL/GenBank/DDBJ databases">
        <authorList>
            <consortium name="Wellcome Sanger Institute Data Sharing"/>
        </authorList>
    </citation>
    <scope>NUCLEOTIDE SEQUENCE [LARGE SCALE GENOMIC DNA]</scope>
</reference>
<organism evidence="6 7">
    <name type="scientific">Myripristis murdjan</name>
    <name type="common">pinecone soldierfish</name>
    <dbReference type="NCBI Taxonomy" id="586833"/>
    <lineage>
        <taxon>Eukaryota</taxon>
        <taxon>Metazoa</taxon>
        <taxon>Chordata</taxon>
        <taxon>Craniata</taxon>
        <taxon>Vertebrata</taxon>
        <taxon>Euteleostomi</taxon>
        <taxon>Actinopterygii</taxon>
        <taxon>Neopterygii</taxon>
        <taxon>Teleostei</taxon>
        <taxon>Neoteleostei</taxon>
        <taxon>Acanthomorphata</taxon>
        <taxon>Holocentriformes</taxon>
        <taxon>Holocentridae</taxon>
        <taxon>Myripristis</taxon>
    </lineage>
</organism>
<dbReference type="GO" id="GO:0033314">
    <property type="term" value="P:mitotic DNA replication checkpoint signaling"/>
    <property type="evidence" value="ECO:0007669"/>
    <property type="project" value="TreeGrafter"/>
</dbReference>
<dbReference type="GO" id="GO:0010997">
    <property type="term" value="F:anaphase-promoting complex binding"/>
    <property type="evidence" value="ECO:0007669"/>
    <property type="project" value="TreeGrafter"/>
</dbReference>
<feature type="region of interest" description="Disordered" evidence="4">
    <location>
        <begin position="241"/>
        <end position="298"/>
    </location>
</feature>
<feature type="compositionally biased region" description="Polar residues" evidence="4">
    <location>
        <begin position="1338"/>
        <end position="1357"/>
    </location>
</feature>
<feature type="compositionally biased region" description="Basic and acidic residues" evidence="4">
    <location>
        <begin position="255"/>
        <end position="289"/>
    </location>
</feature>
<feature type="compositionally biased region" description="Acidic residues" evidence="4">
    <location>
        <begin position="1165"/>
        <end position="1176"/>
    </location>
</feature>
<keyword evidence="2" id="KW-0597">Phosphoprotein</keyword>
<accession>A0A667ZS89</accession>
<dbReference type="GeneTree" id="ENSGT00390000012738"/>
<dbReference type="InterPro" id="IPR024146">
    <property type="entry name" value="Claspin"/>
</dbReference>
<keyword evidence="7" id="KW-1185">Reference proteome</keyword>
<feature type="compositionally biased region" description="Acidic residues" evidence="4">
    <location>
        <begin position="995"/>
        <end position="1004"/>
    </location>
</feature>
<feature type="compositionally biased region" description="Acidic residues" evidence="4">
    <location>
        <begin position="214"/>
        <end position="225"/>
    </location>
</feature>
<feature type="compositionally biased region" description="Basic and acidic residues" evidence="4">
    <location>
        <begin position="173"/>
        <end position="187"/>
    </location>
</feature>
<dbReference type="GO" id="GO:0007095">
    <property type="term" value="P:mitotic G2 DNA damage checkpoint signaling"/>
    <property type="evidence" value="ECO:0007669"/>
    <property type="project" value="TreeGrafter"/>
</dbReference>
<feature type="region of interest" description="Disordered" evidence="4">
    <location>
        <begin position="1301"/>
        <end position="1357"/>
    </location>
</feature>
<feature type="compositionally biased region" description="Basic and acidic residues" evidence="4">
    <location>
        <begin position="1234"/>
        <end position="1248"/>
    </location>
</feature>
<feature type="domain" description="Elongation factor 1 beta central acidic region eukaryote" evidence="5">
    <location>
        <begin position="1029"/>
        <end position="1054"/>
    </location>
</feature>
<keyword evidence="3" id="KW-0539">Nucleus</keyword>
<feature type="region of interest" description="Disordered" evidence="4">
    <location>
        <begin position="791"/>
        <end position="843"/>
    </location>
</feature>
<feature type="region of interest" description="Disordered" evidence="4">
    <location>
        <begin position="1233"/>
        <end position="1269"/>
    </location>
</feature>
<evidence type="ECO:0000256" key="4">
    <source>
        <dbReference type="SAM" id="MobiDB-lite"/>
    </source>
</evidence>
<evidence type="ECO:0000256" key="2">
    <source>
        <dbReference type="ARBA" id="ARBA00022553"/>
    </source>
</evidence>
<dbReference type="PANTHER" id="PTHR14396">
    <property type="entry name" value="CLASPIN"/>
    <property type="match status" value="1"/>
</dbReference>
<feature type="compositionally biased region" description="Pro residues" evidence="4">
    <location>
        <begin position="334"/>
        <end position="351"/>
    </location>
</feature>
<feature type="region of interest" description="Disordered" evidence="4">
    <location>
        <begin position="1157"/>
        <end position="1186"/>
    </location>
</feature>
<feature type="compositionally biased region" description="Polar residues" evidence="4">
    <location>
        <begin position="1"/>
        <end position="10"/>
    </location>
</feature>
<dbReference type="GeneID" id="115368223"/>
<feature type="region of interest" description="Disordered" evidence="4">
    <location>
        <begin position="1"/>
        <end position="225"/>
    </location>
</feature>
<dbReference type="Proteomes" id="UP000472263">
    <property type="component" value="Chromosome 11"/>
</dbReference>
<evidence type="ECO:0000256" key="1">
    <source>
        <dbReference type="ARBA" id="ARBA00004123"/>
    </source>
</evidence>
<reference evidence="6" key="3">
    <citation type="submission" date="2025-09" db="UniProtKB">
        <authorList>
            <consortium name="Ensembl"/>
        </authorList>
    </citation>
    <scope>IDENTIFICATION</scope>
</reference>
<dbReference type="InParanoid" id="A0A667ZS89"/>
<comment type="subcellular location">
    <subcellularLocation>
        <location evidence="1">Nucleus</location>
    </subcellularLocation>
</comment>
<feature type="compositionally biased region" description="Acidic residues" evidence="4">
    <location>
        <begin position="1012"/>
        <end position="1044"/>
    </location>
</feature>
<name>A0A667ZS89_9TELE</name>
<feature type="compositionally biased region" description="Polar residues" evidence="4">
    <location>
        <begin position="1255"/>
        <end position="1269"/>
    </location>
</feature>
<dbReference type="Ensembl" id="ENSMMDT00005046683.1">
    <property type="protein sequence ID" value="ENSMMDP00005045785.1"/>
    <property type="gene ID" value="ENSMMDG00005020985.1"/>
</dbReference>
<feature type="region of interest" description="Disordered" evidence="4">
    <location>
        <begin position="705"/>
        <end position="740"/>
    </location>
</feature>
<feature type="region of interest" description="Disordered" evidence="4">
    <location>
        <begin position="616"/>
        <end position="671"/>
    </location>
</feature>
<dbReference type="PANTHER" id="PTHR14396:SF10">
    <property type="entry name" value="CLASPIN"/>
    <property type="match status" value="1"/>
</dbReference>
<feature type="compositionally biased region" description="Acidic residues" evidence="4">
    <location>
        <begin position="624"/>
        <end position="666"/>
    </location>
</feature>
<feature type="compositionally biased region" description="Acidic residues" evidence="4">
    <location>
        <begin position="1076"/>
        <end position="1105"/>
    </location>
</feature>
<feature type="compositionally biased region" description="Low complexity" evidence="4">
    <location>
        <begin position="204"/>
        <end position="213"/>
    </location>
</feature>
<feature type="compositionally biased region" description="Polar residues" evidence="4">
    <location>
        <begin position="441"/>
        <end position="453"/>
    </location>
</feature>
<dbReference type="RefSeq" id="XP_029920113.1">
    <property type="nucleotide sequence ID" value="XM_030064253.1"/>
</dbReference>
<evidence type="ECO:0000313" key="7">
    <source>
        <dbReference type="Proteomes" id="UP000472263"/>
    </source>
</evidence>
<dbReference type="GO" id="GO:0005634">
    <property type="term" value="C:nucleus"/>
    <property type="evidence" value="ECO:0007669"/>
    <property type="project" value="UniProtKB-SubCell"/>
</dbReference>
<dbReference type="OrthoDB" id="5859781at2759"/>
<dbReference type="SMART" id="SM01182">
    <property type="entry name" value="EF-1_beta_acid"/>
    <property type="match status" value="5"/>
</dbReference>
<feature type="domain" description="Elongation factor 1 beta central acidic region eukaryote" evidence="5">
    <location>
        <begin position="647"/>
        <end position="674"/>
    </location>
</feature>
<evidence type="ECO:0000313" key="6">
    <source>
        <dbReference type="Ensembl" id="ENSMMDP00005045785.1"/>
    </source>
</evidence>
<gene>
    <name evidence="6" type="primary">CLSPN</name>
</gene>
<feature type="compositionally biased region" description="Acidic residues" evidence="4">
    <location>
        <begin position="95"/>
        <end position="106"/>
    </location>
</feature>